<feature type="region of interest" description="Disordered" evidence="4">
    <location>
        <begin position="367"/>
        <end position="430"/>
    </location>
</feature>
<feature type="region of interest" description="Disordered" evidence="4">
    <location>
        <begin position="83"/>
        <end position="141"/>
    </location>
</feature>
<evidence type="ECO:0000256" key="3">
    <source>
        <dbReference type="ARBA" id="ARBA00023242"/>
    </source>
</evidence>
<dbReference type="InterPro" id="IPR019148">
    <property type="entry name" value="Nuclear_protein_DGCR14_ESS-2"/>
</dbReference>
<comment type="similarity">
    <text evidence="2">Belongs to the ESS2 family.</text>
</comment>
<feature type="region of interest" description="Disordered" evidence="4">
    <location>
        <begin position="207"/>
        <end position="258"/>
    </location>
</feature>
<proteinExistence type="inferred from homology"/>
<protein>
    <recommendedName>
        <fullName evidence="7">Nuclear protein DGCR14</fullName>
    </recommendedName>
</protein>
<sequence length="490" mass="53629">MTTTQPSQAVAKRSLDTALMPPPPPPKRIKRPTTVLEEDEYTRGLSHIIARDFFPGLLETEAQEEYLDALESKDREWINDAGMRMREAMTPRRDGQKGRRGTSMTPSTDRGATFRTPRNWEGDTPVSVAGTDASREEDQKPKVDLSLSLTAFQAKYTSEDNESFNTSLDKQNTKRAEKYSWLYNGNQIPTARQIAWRNRDAKLLEDTRRERTNHDRENRNMHAIDDHPSASSATALTTRASRPAMPLHRPSAPRNGLMFIPADLPSSIPSRAETAAAASNAPPKSVSHASTRFAAPVDPNQETVPPSPSLSAIDDAIRGRPRDATDSEAGYSGAETPRVAGWAFVDAEPTEAELREEEGGLELLRKLHGGEKEEGKNPFTIHTTSKREDLHHRIVEKQNAQKRSAGMGGRLAEVLGGKTPGGLMPGATPRFASAAGVKGRAQGALTPAGERLLRTVGTPKREGLFGGERKKGETSNAWTPTPRVRKKAAG</sequence>
<dbReference type="EMBL" id="ML991819">
    <property type="protein sequence ID" value="KAF2232111.1"/>
    <property type="molecule type" value="Genomic_DNA"/>
</dbReference>
<organism evidence="5 6">
    <name type="scientific">Viridothelium virens</name>
    <name type="common">Speckled blister lichen</name>
    <name type="synonym">Trypethelium virens</name>
    <dbReference type="NCBI Taxonomy" id="1048519"/>
    <lineage>
        <taxon>Eukaryota</taxon>
        <taxon>Fungi</taxon>
        <taxon>Dikarya</taxon>
        <taxon>Ascomycota</taxon>
        <taxon>Pezizomycotina</taxon>
        <taxon>Dothideomycetes</taxon>
        <taxon>Dothideomycetes incertae sedis</taxon>
        <taxon>Trypetheliales</taxon>
        <taxon>Trypetheliaceae</taxon>
        <taxon>Viridothelium</taxon>
    </lineage>
</organism>
<gene>
    <name evidence="5" type="ORF">EV356DRAFT_450872</name>
</gene>
<evidence type="ECO:0000313" key="5">
    <source>
        <dbReference type="EMBL" id="KAF2232111.1"/>
    </source>
</evidence>
<evidence type="ECO:0000256" key="1">
    <source>
        <dbReference type="ARBA" id="ARBA00004123"/>
    </source>
</evidence>
<feature type="region of interest" description="Disordered" evidence="4">
    <location>
        <begin position="1"/>
        <end position="34"/>
    </location>
</feature>
<feature type="compositionally biased region" description="Basic and acidic residues" evidence="4">
    <location>
        <begin position="367"/>
        <end position="376"/>
    </location>
</feature>
<dbReference type="Proteomes" id="UP000800092">
    <property type="component" value="Unassembled WGS sequence"/>
</dbReference>
<accession>A0A6A6H2L4</accession>
<evidence type="ECO:0000313" key="6">
    <source>
        <dbReference type="Proteomes" id="UP000800092"/>
    </source>
</evidence>
<comment type="subcellular location">
    <subcellularLocation>
        <location evidence="1">Nucleus</location>
    </subcellularLocation>
</comment>
<feature type="compositionally biased region" description="Basic and acidic residues" evidence="4">
    <location>
        <begin position="207"/>
        <end position="228"/>
    </location>
</feature>
<evidence type="ECO:0008006" key="7">
    <source>
        <dbReference type="Google" id="ProtNLM"/>
    </source>
</evidence>
<dbReference type="GO" id="GO:0071013">
    <property type="term" value="C:catalytic step 2 spliceosome"/>
    <property type="evidence" value="ECO:0007669"/>
    <property type="project" value="TreeGrafter"/>
</dbReference>
<feature type="region of interest" description="Disordered" evidence="4">
    <location>
        <begin position="294"/>
        <end position="315"/>
    </location>
</feature>
<dbReference type="OrthoDB" id="19679at2759"/>
<dbReference type="Pfam" id="PF09751">
    <property type="entry name" value="Es2"/>
    <property type="match status" value="1"/>
</dbReference>
<feature type="region of interest" description="Disordered" evidence="4">
    <location>
        <begin position="442"/>
        <end position="490"/>
    </location>
</feature>
<feature type="compositionally biased region" description="Basic and acidic residues" evidence="4">
    <location>
        <begin position="83"/>
        <end position="97"/>
    </location>
</feature>
<name>A0A6A6H2L4_VIRVR</name>
<keyword evidence="3" id="KW-0539">Nucleus</keyword>
<keyword evidence="6" id="KW-1185">Reference proteome</keyword>
<evidence type="ECO:0000256" key="2">
    <source>
        <dbReference type="ARBA" id="ARBA00009072"/>
    </source>
</evidence>
<reference evidence="5" key="1">
    <citation type="journal article" date="2020" name="Stud. Mycol.">
        <title>101 Dothideomycetes genomes: a test case for predicting lifestyles and emergence of pathogens.</title>
        <authorList>
            <person name="Haridas S."/>
            <person name="Albert R."/>
            <person name="Binder M."/>
            <person name="Bloem J."/>
            <person name="Labutti K."/>
            <person name="Salamov A."/>
            <person name="Andreopoulos B."/>
            <person name="Baker S."/>
            <person name="Barry K."/>
            <person name="Bills G."/>
            <person name="Bluhm B."/>
            <person name="Cannon C."/>
            <person name="Castanera R."/>
            <person name="Culley D."/>
            <person name="Daum C."/>
            <person name="Ezra D."/>
            <person name="Gonzalez J."/>
            <person name="Henrissat B."/>
            <person name="Kuo A."/>
            <person name="Liang C."/>
            <person name="Lipzen A."/>
            <person name="Lutzoni F."/>
            <person name="Magnuson J."/>
            <person name="Mondo S."/>
            <person name="Nolan M."/>
            <person name="Ohm R."/>
            <person name="Pangilinan J."/>
            <person name="Park H.-J."/>
            <person name="Ramirez L."/>
            <person name="Alfaro M."/>
            <person name="Sun H."/>
            <person name="Tritt A."/>
            <person name="Yoshinaga Y."/>
            <person name="Zwiers L.-H."/>
            <person name="Turgeon B."/>
            <person name="Goodwin S."/>
            <person name="Spatafora J."/>
            <person name="Crous P."/>
            <person name="Grigoriev I."/>
        </authorList>
    </citation>
    <scope>NUCLEOTIDE SEQUENCE</scope>
    <source>
        <strain evidence="5">Tuck. ex Michener</strain>
    </source>
</reference>
<feature type="compositionally biased region" description="Low complexity" evidence="4">
    <location>
        <begin position="229"/>
        <end position="244"/>
    </location>
</feature>
<dbReference type="AlphaFoldDB" id="A0A6A6H2L4"/>
<evidence type="ECO:0000256" key="4">
    <source>
        <dbReference type="SAM" id="MobiDB-lite"/>
    </source>
</evidence>
<dbReference type="PANTHER" id="PTHR12940">
    <property type="entry name" value="ES-2 PROTEIN - RELATED"/>
    <property type="match status" value="1"/>
</dbReference>
<dbReference type="PANTHER" id="PTHR12940:SF0">
    <property type="entry name" value="SPLICING FACTOR ESS-2 HOMOLOG"/>
    <property type="match status" value="1"/>
</dbReference>
<feature type="compositionally biased region" description="Basic and acidic residues" evidence="4">
    <location>
        <begin position="459"/>
        <end position="473"/>
    </location>
</feature>
<feature type="compositionally biased region" description="Basic and acidic residues" evidence="4">
    <location>
        <begin position="385"/>
        <end position="396"/>
    </location>
</feature>